<dbReference type="RefSeq" id="WP_188383429.1">
    <property type="nucleotide sequence ID" value="NZ_BMEY01000003.1"/>
</dbReference>
<accession>A0A916RTM0</accession>
<evidence type="ECO:0000313" key="3">
    <source>
        <dbReference type="Proteomes" id="UP000613512"/>
    </source>
</evidence>
<dbReference type="Proteomes" id="UP000613512">
    <property type="component" value="Unassembled WGS sequence"/>
</dbReference>
<keyword evidence="1" id="KW-1133">Transmembrane helix</keyword>
<evidence type="ECO:0008006" key="4">
    <source>
        <dbReference type="Google" id="ProtNLM"/>
    </source>
</evidence>
<protein>
    <recommendedName>
        <fullName evidence="4">DUF4083 domain-containing protein</fullName>
    </recommendedName>
</protein>
<sequence length="57" mass="6544">MEAFALSGMLISLIFMVVPIVAAVFLLVWVYQTKVNSEKQVMQNERVIKLLEELTMK</sequence>
<keyword evidence="1" id="KW-0472">Membrane</keyword>
<name>A0A916RTM0_9BACI</name>
<feature type="transmembrane region" description="Helical" evidence="1">
    <location>
        <begin position="6"/>
        <end position="31"/>
    </location>
</feature>
<dbReference type="AlphaFoldDB" id="A0A916RTM0"/>
<keyword evidence="3" id="KW-1185">Reference proteome</keyword>
<keyword evidence="1" id="KW-0812">Transmembrane</keyword>
<comment type="caution">
    <text evidence="2">The sequence shown here is derived from an EMBL/GenBank/DDBJ whole genome shotgun (WGS) entry which is preliminary data.</text>
</comment>
<reference evidence="2" key="1">
    <citation type="journal article" date="2014" name="Int. J. Syst. Evol. Microbiol.">
        <title>Complete genome sequence of Corynebacterium casei LMG S-19264T (=DSM 44701T), isolated from a smear-ripened cheese.</title>
        <authorList>
            <consortium name="US DOE Joint Genome Institute (JGI-PGF)"/>
            <person name="Walter F."/>
            <person name="Albersmeier A."/>
            <person name="Kalinowski J."/>
            <person name="Ruckert C."/>
        </authorList>
    </citation>
    <scope>NUCLEOTIDE SEQUENCE</scope>
    <source>
        <strain evidence="2">CGMCC 1.12408</strain>
    </source>
</reference>
<proteinExistence type="predicted"/>
<evidence type="ECO:0000313" key="2">
    <source>
        <dbReference type="EMBL" id="GGA66745.1"/>
    </source>
</evidence>
<reference evidence="2" key="2">
    <citation type="submission" date="2020-09" db="EMBL/GenBank/DDBJ databases">
        <authorList>
            <person name="Sun Q."/>
            <person name="Zhou Y."/>
        </authorList>
    </citation>
    <scope>NUCLEOTIDE SEQUENCE</scope>
    <source>
        <strain evidence="2">CGMCC 1.12408</strain>
    </source>
</reference>
<gene>
    <name evidence="2" type="ORF">GCM10008025_08280</name>
</gene>
<evidence type="ECO:0000256" key="1">
    <source>
        <dbReference type="SAM" id="Phobius"/>
    </source>
</evidence>
<organism evidence="2 3">
    <name type="scientific">Ornithinibacillus halotolerans</name>
    <dbReference type="NCBI Taxonomy" id="1274357"/>
    <lineage>
        <taxon>Bacteria</taxon>
        <taxon>Bacillati</taxon>
        <taxon>Bacillota</taxon>
        <taxon>Bacilli</taxon>
        <taxon>Bacillales</taxon>
        <taxon>Bacillaceae</taxon>
        <taxon>Ornithinibacillus</taxon>
    </lineage>
</organism>
<dbReference type="EMBL" id="BMEY01000003">
    <property type="protein sequence ID" value="GGA66745.1"/>
    <property type="molecule type" value="Genomic_DNA"/>
</dbReference>